<dbReference type="SUPFAM" id="SSF117281">
    <property type="entry name" value="Kelch motif"/>
    <property type="match status" value="2"/>
</dbReference>
<name>A0A0S4IL73_BODSA</name>
<keyword evidence="4" id="KW-0732">Signal</keyword>
<proteinExistence type="predicted"/>
<feature type="chain" id="PRO_5006621420" evidence="4">
    <location>
        <begin position="24"/>
        <end position="496"/>
    </location>
</feature>
<keyword evidence="3" id="KW-0812">Transmembrane</keyword>
<keyword evidence="3" id="KW-1133">Transmembrane helix</keyword>
<evidence type="ECO:0000313" key="5">
    <source>
        <dbReference type="EMBL" id="CUE70820.1"/>
    </source>
</evidence>
<feature type="transmembrane region" description="Helical" evidence="3">
    <location>
        <begin position="474"/>
        <end position="491"/>
    </location>
</feature>
<feature type="signal peptide" evidence="4">
    <location>
        <begin position="1"/>
        <end position="23"/>
    </location>
</feature>
<dbReference type="AlphaFoldDB" id="A0A0S4IL73"/>
<dbReference type="EMBL" id="CYKH01000089">
    <property type="protein sequence ID" value="CUE70820.1"/>
    <property type="molecule type" value="Genomic_DNA"/>
</dbReference>
<keyword evidence="3" id="KW-0472">Membrane</keyword>
<evidence type="ECO:0000256" key="1">
    <source>
        <dbReference type="ARBA" id="ARBA00022441"/>
    </source>
</evidence>
<dbReference type="PANTHER" id="PTHR46093:SF18">
    <property type="entry name" value="FIBRONECTIN TYPE-III DOMAIN-CONTAINING PROTEIN"/>
    <property type="match status" value="1"/>
</dbReference>
<dbReference type="Gene3D" id="2.120.10.80">
    <property type="entry name" value="Kelch-type beta propeller"/>
    <property type="match status" value="2"/>
</dbReference>
<evidence type="ECO:0000256" key="2">
    <source>
        <dbReference type="ARBA" id="ARBA00022737"/>
    </source>
</evidence>
<reference evidence="6" key="1">
    <citation type="submission" date="2015-09" db="EMBL/GenBank/DDBJ databases">
        <authorList>
            <consortium name="Pathogen Informatics"/>
        </authorList>
    </citation>
    <scope>NUCLEOTIDE SEQUENCE [LARGE SCALE GENOMIC DNA]</scope>
    <source>
        <strain evidence="6">Lake Konstanz</strain>
    </source>
</reference>
<keyword evidence="6" id="KW-1185">Reference proteome</keyword>
<dbReference type="Proteomes" id="UP000051952">
    <property type="component" value="Unassembled WGS sequence"/>
</dbReference>
<keyword evidence="1" id="KW-0880">Kelch repeat</keyword>
<organism evidence="5 6">
    <name type="scientific">Bodo saltans</name>
    <name type="common">Flagellated protozoan</name>
    <dbReference type="NCBI Taxonomy" id="75058"/>
    <lineage>
        <taxon>Eukaryota</taxon>
        <taxon>Discoba</taxon>
        <taxon>Euglenozoa</taxon>
        <taxon>Kinetoplastea</taxon>
        <taxon>Metakinetoplastina</taxon>
        <taxon>Eubodonida</taxon>
        <taxon>Bodonidae</taxon>
        <taxon>Bodo</taxon>
    </lineage>
</organism>
<protein>
    <submittedName>
        <fullName evidence="5">GPI-anchored surface protein, putative</fullName>
    </submittedName>
</protein>
<gene>
    <name evidence="5" type="ORF">BSAL_52640</name>
</gene>
<dbReference type="PANTHER" id="PTHR46093">
    <property type="entry name" value="ACYL-COA-BINDING DOMAIN-CONTAINING PROTEIN 5"/>
    <property type="match status" value="1"/>
</dbReference>
<keyword evidence="2" id="KW-0677">Repeat</keyword>
<sequence>MIAHPMTTLFLLALHMITTIALGAGCRPWEEVKGYDLEAGVNDPLFPAKRYGAVMVFDKGSLVINGGYLFDRAKMKAVWLAGDFWLGPVTTGEEKDSSPQPFSWTQFRASGAIGRDARYKAASAVIQPTLEQRIFVLFGGGAVDGFTVVGSMVAVNLETGEGYLTTTDASAPGPRISAMMVAVSRDAAILYGGLGRGGFLDAAVYYGEFTVTADTLHVEWSVLATRGAVGPAARRASVLCAMGSSQVDAHGTNGSSVILFGGFGKPRTNLNDVWLLEKKNTGAANQWAWRRLHDGRSSSETDVPAPRGGAVGVVYGDRLIVAMGATCGITCITLSDVWVFDLHILHWIPINNAPPPHTSNAISHWPMSRQFAAAAFAPPHWLYVFGGESFEPHAYWNDLWRLRVDVSLWNNCSLDNAAASARTSTSLLLKGEEWNPPVRAPIDRDASAHRSISAARARAVTPGGTRYDPVDVCIAALCSMAIAVTFVRCCLKRRRR</sequence>
<dbReference type="Pfam" id="PF24681">
    <property type="entry name" value="Kelch_KLHDC2_KLHL20_DRC7"/>
    <property type="match status" value="1"/>
</dbReference>
<evidence type="ECO:0000256" key="3">
    <source>
        <dbReference type="SAM" id="Phobius"/>
    </source>
</evidence>
<dbReference type="InterPro" id="IPR015915">
    <property type="entry name" value="Kelch-typ_b-propeller"/>
</dbReference>
<dbReference type="VEuPathDB" id="TriTrypDB:BSAL_52640"/>
<accession>A0A0S4IL73</accession>
<evidence type="ECO:0000313" key="6">
    <source>
        <dbReference type="Proteomes" id="UP000051952"/>
    </source>
</evidence>
<evidence type="ECO:0000256" key="4">
    <source>
        <dbReference type="SAM" id="SignalP"/>
    </source>
</evidence>